<dbReference type="PANTHER" id="PTHR34035">
    <property type="entry name" value="TESTIS-EXPRESSED PROTEIN 47"/>
    <property type="match status" value="1"/>
</dbReference>
<dbReference type="Proteomes" id="UP000314983">
    <property type="component" value="Chromosome 14"/>
</dbReference>
<dbReference type="InterPro" id="IPR055308">
    <property type="entry name" value="TEX47-like"/>
</dbReference>
<keyword evidence="1" id="KW-0472">Membrane</keyword>
<accession>A0AAY5EPV7</accession>
<evidence type="ECO:0000313" key="2">
    <source>
        <dbReference type="Ensembl" id="ENSEEEP00000058599.1"/>
    </source>
</evidence>
<evidence type="ECO:0000256" key="1">
    <source>
        <dbReference type="SAM" id="Phobius"/>
    </source>
</evidence>
<keyword evidence="1" id="KW-1133">Transmembrane helix</keyword>
<dbReference type="Ensembl" id="ENSEEET00000054420.1">
    <property type="protein sequence ID" value="ENSEEEP00000058599.1"/>
    <property type="gene ID" value="ENSEEEG00000028758.1"/>
</dbReference>
<reference evidence="2" key="2">
    <citation type="submission" date="2025-08" db="UniProtKB">
        <authorList>
            <consortium name="Ensembl"/>
        </authorList>
    </citation>
    <scope>IDENTIFICATION</scope>
</reference>
<dbReference type="PANTHER" id="PTHR34035:SF1">
    <property type="entry name" value="TESTIS-EXPRESSED PROTEIN 47"/>
    <property type="match status" value="1"/>
</dbReference>
<dbReference type="Pfam" id="PF24787">
    <property type="entry name" value="TEX47"/>
    <property type="match status" value="1"/>
</dbReference>
<keyword evidence="3" id="KW-1185">Reference proteome</keyword>
<dbReference type="GeneTree" id="ENSGT00990000207024"/>
<protein>
    <submittedName>
        <fullName evidence="2">Uncharacterized protein</fullName>
    </submittedName>
</protein>
<reference evidence="2" key="3">
    <citation type="submission" date="2025-09" db="UniProtKB">
        <authorList>
            <consortium name="Ensembl"/>
        </authorList>
    </citation>
    <scope>IDENTIFICATION</scope>
</reference>
<evidence type="ECO:0000313" key="3">
    <source>
        <dbReference type="Proteomes" id="UP000314983"/>
    </source>
</evidence>
<dbReference type="AlphaFoldDB" id="A0AAY5EPV7"/>
<organism evidence="2 3">
    <name type="scientific">Electrophorus electricus</name>
    <name type="common">Electric eel</name>
    <name type="synonym">Gymnotus electricus</name>
    <dbReference type="NCBI Taxonomy" id="8005"/>
    <lineage>
        <taxon>Eukaryota</taxon>
        <taxon>Metazoa</taxon>
        <taxon>Chordata</taxon>
        <taxon>Craniata</taxon>
        <taxon>Vertebrata</taxon>
        <taxon>Euteleostomi</taxon>
        <taxon>Actinopterygii</taxon>
        <taxon>Neopterygii</taxon>
        <taxon>Teleostei</taxon>
        <taxon>Ostariophysi</taxon>
        <taxon>Gymnotiformes</taxon>
        <taxon>Gymnotoidei</taxon>
        <taxon>Gymnotidae</taxon>
        <taxon>Electrophorus</taxon>
    </lineage>
</organism>
<sequence length="234" mass="26866">MLHRLIVIGHLPHGLLDNQNLICKIMNYLQNYELLLDIAQLNQRLQRCCLGESITGLLLLYPACFLHIIEIFALWFGVYGITADSQFSQFLCISHSYLTVEPRLLLLSHDLPSRLYFQWNCTTLRLPASTNLPDTSAHHSTQELISHTLDLALRMGSYILKKKVCTKPSLETLEEEAPELIIPQDVLLMLLKRNELLSPLQYLQVYHSPLTVLLDSGEQYPLHKNVNIFIIDCM</sequence>
<proteinExistence type="predicted"/>
<feature type="transmembrane region" description="Helical" evidence="1">
    <location>
        <begin position="54"/>
        <end position="78"/>
    </location>
</feature>
<name>A0AAY5EPV7_ELEEL</name>
<keyword evidence="1" id="KW-0812">Transmembrane</keyword>
<reference evidence="2 3" key="1">
    <citation type="submission" date="2020-05" db="EMBL/GenBank/DDBJ databases">
        <title>Electrophorus electricus (electric eel) genome, fEleEle1, primary haplotype.</title>
        <authorList>
            <person name="Myers G."/>
            <person name="Meyer A."/>
            <person name="Fedrigo O."/>
            <person name="Formenti G."/>
            <person name="Rhie A."/>
            <person name="Tracey A."/>
            <person name="Sims Y."/>
            <person name="Jarvis E.D."/>
        </authorList>
    </citation>
    <scope>NUCLEOTIDE SEQUENCE [LARGE SCALE GENOMIC DNA]</scope>
</reference>